<evidence type="ECO:0000313" key="2">
    <source>
        <dbReference type="Proteomes" id="UP001060919"/>
    </source>
</evidence>
<keyword evidence="1" id="KW-0560">Oxidoreductase</keyword>
<dbReference type="EMBL" id="AP026867">
    <property type="protein sequence ID" value="BDS12404.1"/>
    <property type="molecule type" value="Genomic_DNA"/>
</dbReference>
<dbReference type="KEGG" id="aup:AsAng_0031250"/>
<keyword evidence="2" id="KW-1185">Reference proteome</keyword>
<dbReference type="SUPFAM" id="SSF51197">
    <property type="entry name" value="Clavaminate synthase-like"/>
    <property type="match status" value="1"/>
</dbReference>
<protein>
    <submittedName>
        <fullName evidence="1">Phytanoyl-CoA dioxygenase family protein</fullName>
    </submittedName>
</protein>
<dbReference type="Pfam" id="PF05721">
    <property type="entry name" value="PhyH"/>
    <property type="match status" value="1"/>
</dbReference>
<keyword evidence="1" id="KW-0223">Dioxygenase</keyword>
<dbReference type="AlphaFoldDB" id="A0A915YFX4"/>
<organism evidence="1 2">
    <name type="scientific">Aureispira anguillae</name>
    <dbReference type="NCBI Taxonomy" id="2864201"/>
    <lineage>
        <taxon>Bacteria</taxon>
        <taxon>Pseudomonadati</taxon>
        <taxon>Bacteroidota</taxon>
        <taxon>Saprospiria</taxon>
        <taxon>Saprospirales</taxon>
        <taxon>Saprospiraceae</taxon>
        <taxon>Aureispira</taxon>
    </lineage>
</organism>
<dbReference type="GO" id="GO:0016706">
    <property type="term" value="F:2-oxoglutarate-dependent dioxygenase activity"/>
    <property type="evidence" value="ECO:0007669"/>
    <property type="project" value="UniProtKB-ARBA"/>
</dbReference>
<sequence>MKNIDQDSLKENGFQILENLLSLSTITSFQNISNQFKEQPVSIRKNVFGSSEKIRHYFKAIESTLNSRGFNCKMTPYCFYLEKTEKKNWPLQFHQDTNLPSYLNLNAKEIEAWLKNGFWVRVNLDRNDKNTGAIKVIPKSHLNGKNSTFDKKMSVFIDANQGDIVLFKPLLYHGSDRMTKKWERRVFQCFFLEVSNLNLESFSSTELLK</sequence>
<dbReference type="Proteomes" id="UP001060919">
    <property type="component" value="Chromosome"/>
</dbReference>
<dbReference type="Gene3D" id="2.60.120.620">
    <property type="entry name" value="q2cbj1_9rhob like domain"/>
    <property type="match status" value="1"/>
</dbReference>
<dbReference type="RefSeq" id="WP_264793475.1">
    <property type="nucleotide sequence ID" value="NZ_AP026867.1"/>
</dbReference>
<gene>
    <name evidence="1" type="ORF">AsAng_0031250</name>
</gene>
<evidence type="ECO:0000313" key="1">
    <source>
        <dbReference type="EMBL" id="BDS12404.1"/>
    </source>
</evidence>
<dbReference type="InterPro" id="IPR008775">
    <property type="entry name" value="Phytyl_CoA_dOase-like"/>
</dbReference>
<name>A0A915YFX4_9BACT</name>
<reference evidence="1" key="1">
    <citation type="submission" date="2022-09" db="EMBL/GenBank/DDBJ databases">
        <title>Aureispira anguillicida sp. nov., isolated from Leptocephalus of Japanese eel Anguilla japonica.</title>
        <authorList>
            <person name="Yuasa K."/>
            <person name="Mekata T."/>
            <person name="Ikunari K."/>
        </authorList>
    </citation>
    <scope>NUCLEOTIDE SEQUENCE</scope>
    <source>
        <strain evidence="1">EL160426</strain>
    </source>
</reference>
<proteinExistence type="predicted"/>
<accession>A0A915YFX4</accession>